<dbReference type="SMR" id="A0A1I7RNW9"/>
<feature type="binding site" evidence="10">
    <location>
        <position position="339"/>
    </location>
    <ligand>
        <name>ATP</name>
        <dbReference type="ChEBI" id="CHEBI:30616"/>
    </ligand>
</feature>
<dbReference type="PANTHER" id="PTHR24056">
    <property type="entry name" value="CELL DIVISION PROTEIN KINASE"/>
    <property type="match status" value="1"/>
</dbReference>
<comment type="similarity">
    <text evidence="1">Belongs to the protein kinase superfamily. CMGC Ser/Thr protein kinase family. CDC2/CDKX subfamily.</text>
</comment>
<dbReference type="PANTHER" id="PTHR24056:SF546">
    <property type="entry name" value="CYCLIN-DEPENDENT KINASE 12"/>
    <property type="match status" value="1"/>
</dbReference>
<dbReference type="PROSITE" id="PS00107">
    <property type="entry name" value="PROTEIN_KINASE_ATP"/>
    <property type="match status" value="1"/>
</dbReference>
<evidence type="ECO:0000256" key="5">
    <source>
        <dbReference type="ARBA" id="ARBA00022777"/>
    </source>
</evidence>
<keyword evidence="6 10" id="KW-0067">ATP-binding</keyword>
<evidence type="ECO:0000256" key="2">
    <source>
        <dbReference type="ARBA" id="ARBA00022527"/>
    </source>
</evidence>
<dbReference type="Proteomes" id="UP000659654">
    <property type="component" value="Unassembled WGS sequence"/>
</dbReference>
<evidence type="ECO:0000256" key="8">
    <source>
        <dbReference type="ARBA" id="ARBA00048367"/>
    </source>
</evidence>
<organism evidence="14 16">
    <name type="scientific">Bursaphelenchus xylophilus</name>
    <name type="common">Pinewood nematode worm</name>
    <name type="synonym">Aphelenchoides xylophilus</name>
    <dbReference type="NCBI Taxonomy" id="6326"/>
    <lineage>
        <taxon>Eukaryota</taxon>
        <taxon>Metazoa</taxon>
        <taxon>Ecdysozoa</taxon>
        <taxon>Nematoda</taxon>
        <taxon>Chromadorea</taxon>
        <taxon>Rhabditida</taxon>
        <taxon>Tylenchina</taxon>
        <taxon>Tylenchomorpha</taxon>
        <taxon>Aphelenchoidea</taxon>
        <taxon>Aphelenchoididae</taxon>
        <taxon>Bursaphelenchus</taxon>
    </lineage>
</organism>
<evidence type="ECO:0000256" key="7">
    <source>
        <dbReference type="ARBA" id="ARBA00047811"/>
    </source>
</evidence>
<comment type="catalytic activity">
    <reaction evidence="8">
        <text>L-seryl-[protein] + ATP = O-phospho-L-seryl-[protein] + ADP + H(+)</text>
        <dbReference type="Rhea" id="RHEA:17989"/>
        <dbReference type="Rhea" id="RHEA-COMP:9863"/>
        <dbReference type="Rhea" id="RHEA-COMP:11604"/>
        <dbReference type="ChEBI" id="CHEBI:15378"/>
        <dbReference type="ChEBI" id="CHEBI:29999"/>
        <dbReference type="ChEBI" id="CHEBI:30616"/>
        <dbReference type="ChEBI" id="CHEBI:83421"/>
        <dbReference type="ChEBI" id="CHEBI:456216"/>
        <dbReference type="EC" id="2.7.11.22"/>
    </reaction>
</comment>
<dbReference type="InterPro" id="IPR011009">
    <property type="entry name" value="Kinase-like_dom_sf"/>
</dbReference>
<dbReference type="EMBL" id="CAJFCV020000005">
    <property type="protein sequence ID" value="CAG9124352.1"/>
    <property type="molecule type" value="Genomic_DNA"/>
</dbReference>
<protein>
    <submittedName>
        <fullName evidence="13">(pine wood nematode) hypothetical protein</fullName>
    </submittedName>
    <submittedName>
        <fullName evidence="16">Protein kinase domain-containing protein</fullName>
    </submittedName>
</protein>
<dbReference type="Pfam" id="PF00069">
    <property type="entry name" value="Pkinase"/>
    <property type="match status" value="1"/>
</dbReference>
<accession>A0A1I7RNW9</accession>
<evidence type="ECO:0000256" key="6">
    <source>
        <dbReference type="ARBA" id="ARBA00022840"/>
    </source>
</evidence>
<evidence type="ECO:0000256" key="4">
    <source>
        <dbReference type="ARBA" id="ARBA00022741"/>
    </source>
</evidence>
<sequence>MSPKSRSKEDERRSKEKDPTPSSHHHRSSRHSNDRKKDRKKSRSPRRSRQYSVSPKRRSLSRSRSPLRASSARKHRDEENGHRRRHDSRAQSKSASRHRYYKRTPSPRNSSSNDYRRKDRREKDRRTRKRSRGRQSSSESTDSTTSSSPSPAPVKTNNIKPKNGPIAVPPPVPPILASSSVISAYNMTTLMEPPVVPLPSYCGNINYVHSATTFQLLPPPPPPPPPGVDPIIDLPPPPPPSTPPPPEPPRHHTDPNMNAMSNILNSKNLRSNFTSPLVMRRLMSQKVVVYKKDNIADLPSYWGRMTLADYKIESQVGEGTYGQVYKARNSRNSQLVALKKVRLENEKDGFPITAVREIKLLRKLDHQNIVKLLDIITESPADKKKDISAFYLVFEYVDHDLNGLLESQLVTFNEQTCAALFKQLLLALQHCHSNNLLHRDLKCANILVNNKGELKLGDFGLARIYTTKSRLYTNRVITLWYRPPELLLGAESYGPSIDIWSAGCILGELFVKKPIFQGQSEPAQLEAIVQICGSPTAQVWPDVIHLKHYHAFKAKTYSNRTLKNRFAFLPTGALDLFDKCLALDPTKRPTADEALLHPWLLNVDPKMCKMHLPQDQDCHEMWSKKNRQEQKEKIRRAHQVYR</sequence>
<evidence type="ECO:0000259" key="12">
    <source>
        <dbReference type="PROSITE" id="PS50011"/>
    </source>
</evidence>
<name>A0A1I7RNW9_BURXY</name>
<dbReference type="PROSITE" id="PS50011">
    <property type="entry name" value="PROTEIN_KINASE_DOM"/>
    <property type="match status" value="1"/>
</dbReference>
<dbReference type="Proteomes" id="UP000095284">
    <property type="component" value="Unplaced"/>
</dbReference>
<feature type="region of interest" description="Disordered" evidence="11">
    <location>
        <begin position="1"/>
        <end position="168"/>
    </location>
</feature>
<dbReference type="WBParaSite" id="BXY_0240800.1">
    <property type="protein sequence ID" value="BXY_0240800.1"/>
    <property type="gene ID" value="BXY_0240800"/>
</dbReference>
<feature type="compositionally biased region" description="Pro residues" evidence="11">
    <location>
        <begin position="217"/>
        <end position="247"/>
    </location>
</feature>
<evidence type="ECO:0000256" key="10">
    <source>
        <dbReference type="PROSITE-ProRule" id="PRU10141"/>
    </source>
</evidence>
<dbReference type="Gene3D" id="1.10.510.10">
    <property type="entry name" value="Transferase(Phosphotransferase) domain 1"/>
    <property type="match status" value="1"/>
</dbReference>
<feature type="compositionally biased region" description="Low complexity" evidence="11">
    <location>
        <begin position="134"/>
        <end position="149"/>
    </location>
</feature>
<feature type="compositionally biased region" description="Basic and acidic residues" evidence="11">
    <location>
        <begin position="1"/>
        <end position="19"/>
    </location>
</feature>
<evidence type="ECO:0000256" key="3">
    <source>
        <dbReference type="ARBA" id="ARBA00022679"/>
    </source>
</evidence>
<dbReference type="EMBL" id="CAJFDI010000005">
    <property type="protein sequence ID" value="CAD5232243.1"/>
    <property type="molecule type" value="Genomic_DNA"/>
</dbReference>
<dbReference type="Proteomes" id="UP000582659">
    <property type="component" value="Unassembled WGS sequence"/>
</dbReference>
<dbReference type="GO" id="GO:0032968">
    <property type="term" value="P:positive regulation of transcription elongation by RNA polymerase II"/>
    <property type="evidence" value="ECO:0007669"/>
    <property type="project" value="TreeGrafter"/>
</dbReference>
<dbReference type="GO" id="GO:0005524">
    <property type="term" value="F:ATP binding"/>
    <property type="evidence" value="ECO:0007669"/>
    <property type="project" value="UniProtKB-UniRule"/>
</dbReference>
<evidence type="ECO:0000313" key="15">
    <source>
        <dbReference type="Proteomes" id="UP000659654"/>
    </source>
</evidence>
<dbReference type="SMART" id="SM00220">
    <property type="entry name" value="S_TKc"/>
    <property type="match status" value="1"/>
</dbReference>
<dbReference type="InterPro" id="IPR000719">
    <property type="entry name" value="Prot_kinase_dom"/>
</dbReference>
<comment type="catalytic activity">
    <reaction evidence="9">
        <text>[DNA-directed RNA polymerase] + ATP = phospho-[DNA-directed RNA polymerase] + ADP + H(+)</text>
        <dbReference type="Rhea" id="RHEA:10216"/>
        <dbReference type="Rhea" id="RHEA-COMP:11321"/>
        <dbReference type="Rhea" id="RHEA-COMP:11322"/>
        <dbReference type="ChEBI" id="CHEBI:15378"/>
        <dbReference type="ChEBI" id="CHEBI:30616"/>
        <dbReference type="ChEBI" id="CHEBI:43176"/>
        <dbReference type="ChEBI" id="CHEBI:68546"/>
        <dbReference type="ChEBI" id="CHEBI:456216"/>
        <dbReference type="EC" id="2.7.11.23"/>
    </reaction>
</comment>
<dbReference type="PROSITE" id="PS00108">
    <property type="entry name" value="PROTEIN_KINASE_ST"/>
    <property type="match status" value="1"/>
</dbReference>
<evidence type="ECO:0000313" key="13">
    <source>
        <dbReference type="EMBL" id="CAD5232243.1"/>
    </source>
</evidence>
<dbReference type="GO" id="GO:0008024">
    <property type="term" value="C:cyclin/CDK positive transcription elongation factor complex"/>
    <property type="evidence" value="ECO:0007669"/>
    <property type="project" value="TreeGrafter"/>
</dbReference>
<dbReference type="SUPFAM" id="SSF56112">
    <property type="entry name" value="Protein kinase-like (PK-like)"/>
    <property type="match status" value="1"/>
</dbReference>
<feature type="compositionally biased region" description="Basic residues" evidence="11">
    <location>
        <begin position="37"/>
        <end position="61"/>
    </location>
</feature>
<dbReference type="FunFam" id="1.10.510.10:FF:000415">
    <property type="entry name" value="CMGC/CDK/CRK7 protein kinase, variant"/>
    <property type="match status" value="1"/>
</dbReference>
<feature type="region of interest" description="Disordered" evidence="11">
    <location>
        <begin position="216"/>
        <end position="257"/>
    </location>
</feature>
<evidence type="ECO:0000313" key="16">
    <source>
        <dbReference type="WBParaSite" id="BXY_0240800.1"/>
    </source>
</evidence>
<evidence type="ECO:0000256" key="9">
    <source>
        <dbReference type="ARBA" id="ARBA00049280"/>
    </source>
</evidence>
<evidence type="ECO:0000256" key="1">
    <source>
        <dbReference type="ARBA" id="ARBA00006485"/>
    </source>
</evidence>
<gene>
    <name evidence="13" type="ORF">BXYJ_LOCUS12334</name>
</gene>
<dbReference type="OrthoDB" id="28397at2759"/>
<dbReference type="InterPro" id="IPR050108">
    <property type="entry name" value="CDK"/>
</dbReference>
<keyword evidence="3" id="KW-0808">Transferase</keyword>
<dbReference type="GO" id="GO:0008353">
    <property type="term" value="F:RNA polymerase II CTD heptapeptide repeat kinase activity"/>
    <property type="evidence" value="ECO:0007669"/>
    <property type="project" value="UniProtKB-EC"/>
</dbReference>
<keyword evidence="2" id="KW-0723">Serine/threonine-protein kinase</keyword>
<feature type="domain" description="Protein kinase" evidence="12">
    <location>
        <begin position="310"/>
        <end position="600"/>
    </location>
</feature>
<dbReference type="Gene3D" id="3.30.200.20">
    <property type="entry name" value="Phosphorylase Kinase, domain 1"/>
    <property type="match status" value="1"/>
</dbReference>
<dbReference type="InterPro" id="IPR017441">
    <property type="entry name" value="Protein_kinase_ATP_BS"/>
</dbReference>
<dbReference type="GO" id="GO:0030332">
    <property type="term" value="F:cyclin binding"/>
    <property type="evidence" value="ECO:0007669"/>
    <property type="project" value="TreeGrafter"/>
</dbReference>
<reference evidence="13" key="2">
    <citation type="submission" date="2020-09" db="EMBL/GenBank/DDBJ databases">
        <authorList>
            <person name="Kikuchi T."/>
        </authorList>
    </citation>
    <scope>NUCLEOTIDE SEQUENCE</scope>
    <source>
        <strain evidence="13">Ka4C1</strain>
    </source>
</reference>
<keyword evidence="4 10" id="KW-0547">Nucleotide-binding</keyword>
<evidence type="ECO:0000313" key="14">
    <source>
        <dbReference type="Proteomes" id="UP000095284"/>
    </source>
</evidence>
<comment type="catalytic activity">
    <reaction evidence="7">
        <text>L-threonyl-[protein] + ATP = O-phospho-L-threonyl-[protein] + ADP + H(+)</text>
        <dbReference type="Rhea" id="RHEA:46608"/>
        <dbReference type="Rhea" id="RHEA-COMP:11060"/>
        <dbReference type="Rhea" id="RHEA-COMP:11605"/>
        <dbReference type="ChEBI" id="CHEBI:15378"/>
        <dbReference type="ChEBI" id="CHEBI:30013"/>
        <dbReference type="ChEBI" id="CHEBI:30616"/>
        <dbReference type="ChEBI" id="CHEBI:61977"/>
        <dbReference type="ChEBI" id="CHEBI:456216"/>
        <dbReference type="EC" id="2.7.11.22"/>
    </reaction>
</comment>
<dbReference type="AlphaFoldDB" id="A0A1I7RNW9"/>
<evidence type="ECO:0000256" key="11">
    <source>
        <dbReference type="SAM" id="MobiDB-lite"/>
    </source>
</evidence>
<keyword evidence="15" id="KW-1185">Reference proteome</keyword>
<dbReference type="FunFam" id="3.30.200.20:FF:000124">
    <property type="entry name" value="Cyclin-dependent kinase 4"/>
    <property type="match status" value="1"/>
</dbReference>
<reference evidence="16" key="1">
    <citation type="submission" date="2016-11" db="UniProtKB">
        <authorList>
            <consortium name="WormBaseParasite"/>
        </authorList>
    </citation>
    <scope>IDENTIFICATION</scope>
</reference>
<feature type="compositionally biased region" description="Basic and acidic residues" evidence="11">
    <location>
        <begin position="114"/>
        <end position="125"/>
    </location>
</feature>
<dbReference type="GO" id="GO:0004693">
    <property type="term" value="F:cyclin-dependent protein serine/threonine kinase activity"/>
    <property type="evidence" value="ECO:0007669"/>
    <property type="project" value="UniProtKB-EC"/>
</dbReference>
<proteinExistence type="inferred from homology"/>
<keyword evidence="5" id="KW-0418">Kinase</keyword>
<dbReference type="eggNOG" id="KOG0600">
    <property type="taxonomic scope" value="Eukaryota"/>
</dbReference>
<dbReference type="InterPro" id="IPR008271">
    <property type="entry name" value="Ser/Thr_kinase_AS"/>
</dbReference>